<dbReference type="eggNOG" id="ENOG502QW9A">
    <property type="taxonomic scope" value="Eukaryota"/>
</dbReference>
<dbReference type="Proteomes" id="UP000028990">
    <property type="component" value="Unassembled WGS sequence"/>
</dbReference>
<reference evidence="1 2" key="1">
    <citation type="submission" date="2013-11" db="EMBL/GenBank/DDBJ databases">
        <title>The Damaraland mole rat (Fukomys damarensis) genome and evolution of African mole rats.</title>
        <authorList>
            <person name="Gladyshev V.N."/>
            <person name="Fang X."/>
        </authorList>
    </citation>
    <scope>NUCLEOTIDE SEQUENCE [LARGE SCALE GENOMIC DNA]</scope>
    <source>
        <tissue evidence="1">Liver</tissue>
    </source>
</reference>
<dbReference type="Pfam" id="PF17716">
    <property type="entry name" value="RIMC1"/>
    <property type="match status" value="1"/>
</dbReference>
<evidence type="ECO:0000313" key="2">
    <source>
        <dbReference type="Proteomes" id="UP000028990"/>
    </source>
</evidence>
<dbReference type="InterPro" id="IPR027417">
    <property type="entry name" value="P-loop_NTPase"/>
</dbReference>
<dbReference type="Gene3D" id="3.40.50.300">
    <property type="entry name" value="P-loop containing nucleotide triphosphate hydrolases"/>
    <property type="match status" value="1"/>
</dbReference>
<sequence>MLWESADLRLARSRGRGATPFVAMEVAVFSVVRRVEELGDLAQAHIQQLSEAAGEDDHFLIRASAALEKLKLLCGEEKECSNPSNLLELYTQAILDMTYFEENKLVDEDFPEDSSSQKVKELISFLSEPEILVRENNIHPKHCSLLGDELLECLSWRRGALLYMYCHSLTKRREWLLRKSSLLKKYLVDGISYLLQMLNYRCPFQLNEGVSFQDLDTAKLLSAGIFSDIHLLAMMYSGEMCYWGLKHCADQQPDNHEVDTGISGASCTTHKEPLDFREVGEKILKNYKMCCPCARRALKSSRPMYGAVTSFLHSLIIPNEPRFAMFGPGLEELNTSLVLSLMSSEELSPTAGLPHRQIDGIGSGVSFQLSNQHKFNILILYSTTRKERDRAREEHTSAVNKMFNLQLGDDQRRSRYSVIPQIQKVCEAVDGFIYVANAEAHKRHEWQDEFSHIMAMTDPAFGSSGRPMLVLSCISEAHVKRMPCFYLAHELHLSHLNHPWMVQDMEADTLTGFLSGIEWLLEEVESKQPR</sequence>
<evidence type="ECO:0008006" key="3">
    <source>
        <dbReference type="Google" id="ProtNLM"/>
    </source>
</evidence>
<dbReference type="AlphaFoldDB" id="A0A091DFX9"/>
<keyword evidence="2" id="KW-1185">Reference proteome</keyword>
<dbReference type="PANTHER" id="PTHR28494">
    <property type="entry name" value="UPF0600 PROTEIN C5ORF51"/>
    <property type="match status" value="1"/>
</dbReference>
<protein>
    <recommendedName>
        <fullName evidence="3">F-box only protein 4</fullName>
    </recommendedName>
</protein>
<dbReference type="EMBL" id="KN122625">
    <property type="protein sequence ID" value="KFO29160.1"/>
    <property type="molecule type" value="Genomic_DNA"/>
</dbReference>
<dbReference type="PANTHER" id="PTHR28494:SF1">
    <property type="entry name" value="RAB7A-INTERACTING MON1-CCZ1 COMPLEX SUBUNIT 1"/>
    <property type="match status" value="1"/>
</dbReference>
<name>A0A091DFX9_FUKDA</name>
<proteinExistence type="predicted"/>
<organism evidence="1 2">
    <name type="scientific">Fukomys damarensis</name>
    <name type="common">Damaraland mole rat</name>
    <name type="synonym">Cryptomys damarensis</name>
    <dbReference type="NCBI Taxonomy" id="885580"/>
    <lineage>
        <taxon>Eukaryota</taxon>
        <taxon>Metazoa</taxon>
        <taxon>Chordata</taxon>
        <taxon>Craniata</taxon>
        <taxon>Vertebrata</taxon>
        <taxon>Euteleostomi</taxon>
        <taxon>Mammalia</taxon>
        <taxon>Eutheria</taxon>
        <taxon>Euarchontoglires</taxon>
        <taxon>Glires</taxon>
        <taxon>Rodentia</taxon>
        <taxon>Hystricomorpha</taxon>
        <taxon>Bathyergidae</taxon>
        <taxon>Fukomys</taxon>
    </lineage>
</organism>
<dbReference type="CDD" id="cd11656">
    <property type="entry name" value="FBX4_GTPase_like"/>
    <property type="match status" value="1"/>
</dbReference>
<gene>
    <name evidence="1" type="ORF">H920_09443</name>
</gene>
<accession>A0A091DFX9</accession>
<dbReference type="STRING" id="885580.ENSFDAP00000007615"/>
<dbReference type="InterPro" id="IPR037657">
    <property type="entry name" value="RIMC1"/>
</dbReference>
<dbReference type="GO" id="GO:0000423">
    <property type="term" value="P:mitophagy"/>
    <property type="evidence" value="ECO:0007669"/>
    <property type="project" value="InterPro"/>
</dbReference>
<evidence type="ECO:0000313" key="1">
    <source>
        <dbReference type="EMBL" id="KFO29160.1"/>
    </source>
</evidence>